<dbReference type="Pfam" id="PF05380">
    <property type="entry name" value="Peptidase_A17"/>
    <property type="match status" value="1"/>
</dbReference>
<feature type="domain" description="DUF5641" evidence="3">
    <location>
        <begin position="1431"/>
        <end position="1475"/>
    </location>
</feature>
<dbReference type="Pfam" id="PF18701">
    <property type="entry name" value="DUF5641"/>
    <property type="match status" value="1"/>
</dbReference>
<sequence length="1499" mass="172158">MNNGMNLSTLDTENLNKLKMKQRIFSEMNDGFEDVDNREREDCENTDVNQDSHIPSSSEKRVNVTNDSVNGPTVGTPATPEYKLLQLRQYLSGEALKAVENLGHSSIAYEAAKDRLERKFGGQRRQVMRHREQLDSFRPIRVGNSKDLEKFADILDIAVINLKDAGRTDELKNGSLYVKLQKKIPESLLSTYHRWVYEKTKTESVESLREWILQESEFRTVANETVYGLQFKKLKVSQKWNFVRQSKLCFRCLGSGHLGKTCRRSRPCGIDHCTETHHRLLHIGNRAVNQNTDGYQRDLSASVLNQNAPEFRPFRNPQRPTSSVRTAENSNVDTQISVNQDRTLTCHGGEPQFIALRTIPVIVRNGSKTMRVNALLDDASTRTYINADVAAELGLHGKLQRITVGVLNDKTESFETMPVEFQIESINGRTKTKVEALTADKVTGDMCVINWRKYQHKWDHLRGLEFPGVGKHSMVDILIGMDHSELHYAYQEIRGRPDEPVARLTPLRWTCVGKIPGSNEICVQTHFNRTYFIQNQKSDNESDKILCKFWEMENFSEPQKKQSFSPEERSAYEKVKDSLKFVDDHYEVAIPWKEEKPDLPCNYDMALQRLENTEKRLMKNPEVRDSYSKTIEQYLEKGYIRKINQDEEKSGKLFLPHFPVIRPDKSTTKTRIVFDASAKHCGVSLNDMIHCGPKLQNELFDVLLRFRRNSVAIVCDIAEMYLKIKVPQEDRPYQQFLWRDVNTEEKPDVYEFSSVVFGINSSPFQAQFVAQSHAETNRETYPMAAETVLKSTYMDDSMDSVSTEEDGVILYRQLSALWEKAGMYARKWLSNSVGVLQHIPTEDVVPEVDLHDNSLPSVKTLGVLWKAKDDIFTFKASPPEDDFTYTKRNFLRKISMLFGPLGFLGPYTIRAKVLLQEMWTAGLDWDDVLSEDLISKAEKWFRELTELSLIEVPRCLRPSNGEIISTYLHTFVDASQDAYGAVVYQRCIYDNGSVSVRFVTAKSKVAPLTAVSIPRMELMGAVLGLRLTLSVTSALEMNGDQCTFWTDSMNVLCWIKAQSRSFKPFVANRIGEIQSASNPKQWHHVPTEINPADMISRGVTVSQLQKDSVWWSGPHFLTLDDSQWPNQKVEKQDRKKLSREVVNDSYSFLARSVGFRDVECCLNPESYSSWIRLVRIQARTKRFVNNCRMSIKDRFKGELNAEEVEEAETQIIRTAQKCEFHCEYRLLKQSKPLHQSSKLLSLNPVLDEDGLLRCDGRLKYAEYLPYDVRYPVILPRNNRVTTLIKYHHEKGKHVTGTNHTLSMISSRFWIISAREEIRKWERQCNKCCRNKARPAEQLMGPLPSIRVHEIMIKAAKRANYAVIGSADVTDEELMTAFAGAEALINSRPLTYQSANPNDDVPLTPNHFLHGQVGGLFAPETVDTTKFNPRKCWRRIQELVRHFWHRWMREWLPGLNVRKKWNRTCKDISEGNFVDVQAIKGGENVPKINTSGSGCQLFSV</sequence>
<proteinExistence type="predicted"/>
<dbReference type="PANTHER" id="PTHR47331">
    <property type="entry name" value="PHD-TYPE DOMAIN-CONTAINING PROTEIN"/>
    <property type="match status" value="1"/>
</dbReference>
<evidence type="ECO:0000259" key="2">
    <source>
        <dbReference type="Pfam" id="PF17921"/>
    </source>
</evidence>
<dbReference type="Gene3D" id="3.30.70.270">
    <property type="match status" value="1"/>
</dbReference>
<dbReference type="InterPro" id="IPR043128">
    <property type="entry name" value="Rev_trsase/Diguanyl_cyclase"/>
</dbReference>
<dbReference type="Proteomes" id="UP000005408">
    <property type="component" value="Unassembled WGS sequence"/>
</dbReference>
<evidence type="ECO:0000259" key="3">
    <source>
        <dbReference type="Pfam" id="PF18701"/>
    </source>
</evidence>
<dbReference type="InterPro" id="IPR008042">
    <property type="entry name" value="Retrotrans_Pao"/>
</dbReference>
<dbReference type="Gene3D" id="3.10.10.10">
    <property type="entry name" value="HIV Type 1 Reverse Transcriptase, subunit A, domain 1"/>
    <property type="match status" value="1"/>
</dbReference>
<protein>
    <recommendedName>
        <fullName evidence="6">CCHC-type domain-containing protein</fullName>
    </recommendedName>
</protein>
<feature type="domain" description="Integrase zinc-binding" evidence="2">
    <location>
        <begin position="1279"/>
        <end position="1333"/>
    </location>
</feature>
<organism evidence="4 5">
    <name type="scientific">Magallana gigas</name>
    <name type="common">Pacific oyster</name>
    <name type="synonym">Crassostrea gigas</name>
    <dbReference type="NCBI Taxonomy" id="29159"/>
    <lineage>
        <taxon>Eukaryota</taxon>
        <taxon>Metazoa</taxon>
        <taxon>Spiralia</taxon>
        <taxon>Lophotrochozoa</taxon>
        <taxon>Mollusca</taxon>
        <taxon>Bivalvia</taxon>
        <taxon>Autobranchia</taxon>
        <taxon>Pteriomorphia</taxon>
        <taxon>Ostreida</taxon>
        <taxon>Ostreoidea</taxon>
        <taxon>Ostreidae</taxon>
        <taxon>Magallana</taxon>
    </lineage>
</organism>
<feature type="compositionally biased region" description="Polar residues" evidence="1">
    <location>
        <begin position="46"/>
        <end position="73"/>
    </location>
</feature>
<dbReference type="CDD" id="cd01644">
    <property type="entry name" value="RT_pepA17"/>
    <property type="match status" value="1"/>
</dbReference>
<dbReference type="InterPro" id="IPR043502">
    <property type="entry name" value="DNA/RNA_pol_sf"/>
</dbReference>
<reference evidence="4" key="1">
    <citation type="submission" date="2022-08" db="UniProtKB">
        <authorList>
            <consortium name="EnsemblMetazoa"/>
        </authorList>
    </citation>
    <scope>IDENTIFICATION</scope>
    <source>
        <strain evidence="4">05x7-T-G4-1.051#20</strain>
    </source>
</reference>
<evidence type="ECO:0000256" key="1">
    <source>
        <dbReference type="SAM" id="MobiDB-lite"/>
    </source>
</evidence>
<dbReference type="Gene3D" id="1.10.340.70">
    <property type="match status" value="1"/>
</dbReference>
<dbReference type="Pfam" id="PF03564">
    <property type="entry name" value="DUF1759"/>
    <property type="match status" value="1"/>
</dbReference>
<dbReference type="InterPro" id="IPR041588">
    <property type="entry name" value="Integrase_H2C2"/>
</dbReference>
<name>A0A8W8P1X9_MAGGI</name>
<keyword evidence="5" id="KW-1185">Reference proteome</keyword>
<dbReference type="Pfam" id="PF17921">
    <property type="entry name" value="Integrase_H2C2"/>
    <property type="match status" value="1"/>
</dbReference>
<dbReference type="PANTHER" id="PTHR47331:SF5">
    <property type="entry name" value="RIBONUCLEASE H"/>
    <property type="match status" value="1"/>
</dbReference>
<evidence type="ECO:0000313" key="4">
    <source>
        <dbReference type="EnsemblMetazoa" id="G8289.1:cds"/>
    </source>
</evidence>
<dbReference type="InterPro" id="IPR040676">
    <property type="entry name" value="DUF5641"/>
</dbReference>
<evidence type="ECO:0000313" key="5">
    <source>
        <dbReference type="Proteomes" id="UP000005408"/>
    </source>
</evidence>
<feature type="region of interest" description="Disordered" evidence="1">
    <location>
        <begin position="42"/>
        <end position="77"/>
    </location>
</feature>
<evidence type="ECO:0008006" key="6">
    <source>
        <dbReference type="Google" id="ProtNLM"/>
    </source>
</evidence>
<accession>A0A8W8P1X9</accession>
<dbReference type="EnsemblMetazoa" id="G8289.1">
    <property type="protein sequence ID" value="G8289.1:cds"/>
    <property type="gene ID" value="G8289"/>
</dbReference>
<dbReference type="InterPro" id="IPR005312">
    <property type="entry name" value="DUF1759"/>
</dbReference>
<dbReference type="SUPFAM" id="SSF56672">
    <property type="entry name" value="DNA/RNA polymerases"/>
    <property type="match status" value="1"/>
</dbReference>